<accession>A0AA48KJX1</accession>
<feature type="modified residue" description="4-aspartylphosphate" evidence="2">
    <location>
        <position position="47"/>
    </location>
</feature>
<dbReference type="KEGG" id="rmai:MACH21_06870"/>
<keyword evidence="5" id="KW-1185">Reference proteome</keyword>
<dbReference type="InterPro" id="IPR050595">
    <property type="entry name" value="Bact_response_regulator"/>
</dbReference>
<dbReference type="GO" id="GO:0000160">
    <property type="term" value="P:phosphorelay signal transduction system"/>
    <property type="evidence" value="ECO:0007669"/>
    <property type="project" value="InterPro"/>
</dbReference>
<dbReference type="InterPro" id="IPR001789">
    <property type="entry name" value="Sig_transdc_resp-reg_receiver"/>
</dbReference>
<dbReference type="PANTHER" id="PTHR44591:SF25">
    <property type="entry name" value="CHEMOTAXIS TWO-COMPONENT RESPONSE REGULATOR"/>
    <property type="match status" value="1"/>
</dbReference>
<protein>
    <submittedName>
        <fullName evidence="4">Response regulator</fullName>
    </submittedName>
</protein>
<dbReference type="PANTHER" id="PTHR44591">
    <property type="entry name" value="STRESS RESPONSE REGULATOR PROTEIN 1"/>
    <property type="match status" value="1"/>
</dbReference>
<evidence type="ECO:0000256" key="2">
    <source>
        <dbReference type="PROSITE-ProRule" id="PRU00169"/>
    </source>
</evidence>
<dbReference type="InterPro" id="IPR011006">
    <property type="entry name" value="CheY-like_superfamily"/>
</dbReference>
<reference evidence="4 5" key="1">
    <citation type="submission" date="2023-01" db="EMBL/GenBank/DDBJ databases">
        <title>Complete genome sequence of Roseicyclus marinus strain Dej080120_10.</title>
        <authorList>
            <person name="Ueki S."/>
            <person name="Maruyama F."/>
        </authorList>
    </citation>
    <scope>NUCLEOTIDE SEQUENCE [LARGE SCALE GENOMIC DNA]</scope>
    <source>
        <strain evidence="4 5">Dej080120_10</strain>
    </source>
</reference>
<organism evidence="4 5">
    <name type="scientific">Roseicyclus marinus</name>
    <dbReference type="NCBI Taxonomy" id="2161673"/>
    <lineage>
        <taxon>Bacteria</taxon>
        <taxon>Pseudomonadati</taxon>
        <taxon>Pseudomonadota</taxon>
        <taxon>Alphaproteobacteria</taxon>
        <taxon>Rhodobacterales</taxon>
        <taxon>Roseobacteraceae</taxon>
        <taxon>Roseicyclus</taxon>
    </lineage>
</organism>
<evidence type="ECO:0000259" key="3">
    <source>
        <dbReference type="PROSITE" id="PS50110"/>
    </source>
</evidence>
<gene>
    <name evidence="4" type="ORF">MACH21_06870</name>
</gene>
<name>A0AA48KJX1_9RHOB</name>
<feature type="domain" description="Response regulatory" evidence="3">
    <location>
        <begin position="1"/>
        <end position="113"/>
    </location>
</feature>
<dbReference type="Gene3D" id="3.40.50.2300">
    <property type="match status" value="1"/>
</dbReference>
<sequence>MVEDSRYASEAMRLLCLRSGARIRRADCIASARRHLNVYRPSVAIVDLGLPDGSGLDLIAHISALQPRVPVVLGTSGADRDTAAAEAMGAGADGFLPKPLETLAAFQAAILAHLPDTLRPKLPRVAEGGRVTPDLIAYREDLSHAMDLLAQDDLPVGYLRRFLLGVARSAQDGALEDRAKDLPPATLDPAARLALHQFLSHRVAGLPLAM</sequence>
<proteinExistence type="predicted"/>
<dbReference type="EMBL" id="AP027266">
    <property type="protein sequence ID" value="BDW84510.1"/>
    <property type="molecule type" value="Genomic_DNA"/>
</dbReference>
<evidence type="ECO:0000256" key="1">
    <source>
        <dbReference type="ARBA" id="ARBA00022553"/>
    </source>
</evidence>
<dbReference type="Pfam" id="PF00072">
    <property type="entry name" value="Response_reg"/>
    <property type="match status" value="1"/>
</dbReference>
<dbReference type="CDD" id="cd00156">
    <property type="entry name" value="REC"/>
    <property type="match status" value="1"/>
</dbReference>
<keyword evidence="1 2" id="KW-0597">Phosphoprotein</keyword>
<evidence type="ECO:0000313" key="5">
    <source>
        <dbReference type="Proteomes" id="UP001337723"/>
    </source>
</evidence>
<dbReference type="PROSITE" id="PS50110">
    <property type="entry name" value="RESPONSE_REGULATORY"/>
    <property type="match status" value="1"/>
</dbReference>
<dbReference type="AlphaFoldDB" id="A0AA48KJX1"/>
<dbReference type="Proteomes" id="UP001337723">
    <property type="component" value="Chromosome"/>
</dbReference>
<evidence type="ECO:0000313" key="4">
    <source>
        <dbReference type="EMBL" id="BDW84510.1"/>
    </source>
</evidence>
<dbReference type="SMART" id="SM00448">
    <property type="entry name" value="REC"/>
    <property type="match status" value="1"/>
</dbReference>
<dbReference type="SUPFAM" id="SSF52172">
    <property type="entry name" value="CheY-like"/>
    <property type="match status" value="1"/>
</dbReference>